<keyword evidence="2" id="KW-0813">Transport</keyword>
<dbReference type="CDD" id="cd17346">
    <property type="entry name" value="MFS_DtpA_like"/>
    <property type="match status" value="1"/>
</dbReference>
<dbReference type="PANTHER" id="PTHR23517:SF15">
    <property type="entry name" value="PROTON-DEPENDENT OLIGOPEPTIDE FAMILY TRANSPORT PROTEIN"/>
    <property type="match status" value="1"/>
</dbReference>
<keyword evidence="4 8" id="KW-0812">Transmembrane</keyword>
<accession>A0AA49JDV1</accession>
<reference evidence="9" key="2">
    <citation type="journal article" date="2024" name="Antonie Van Leeuwenhoek">
        <title>Roseihalotalea indica gen. nov., sp. nov., a halophilic Bacteroidetes from mesopelagic Southwest Indian Ocean with higher carbohydrate metabolic potential.</title>
        <authorList>
            <person name="Chen B."/>
            <person name="Zhang M."/>
            <person name="Lin D."/>
            <person name="Ye J."/>
            <person name="Tang K."/>
        </authorList>
    </citation>
    <scope>NUCLEOTIDE SEQUENCE</scope>
    <source>
        <strain evidence="9">TK19036</strain>
    </source>
</reference>
<evidence type="ECO:0000313" key="9">
    <source>
        <dbReference type="EMBL" id="WKN36386.1"/>
    </source>
</evidence>
<evidence type="ECO:0000256" key="4">
    <source>
        <dbReference type="ARBA" id="ARBA00022692"/>
    </source>
</evidence>
<protein>
    <submittedName>
        <fullName evidence="9">Oligopeptide:H+ symporter</fullName>
    </submittedName>
</protein>
<feature type="transmembrane region" description="Helical" evidence="8">
    <location>
        <begin position="188"/>
        <end position="205"/>
    </location>
</feature>
<feature type="transmembrane region" description="Helical" evidence="8">
    <location>
        <begin position="382"/>
        <end position="400"/>
    </location>
</feature>
<dbReference type="InterPro" id="IPR000109">
    <property type="entry name" value="POT_fam"/>
</dbReference>
<feature type="transmembrane region" description="Helical" evidence="8">
    <location>
        <begin position="445"/>
        <end position="468"/>
    </location>
</feature>
<evidence type="ECO:0000256" key="2">
    <source>
        <dbReference type="ARBA" id="ARBA00022448"/>
    </source>
</evidence>
<dbReference type="Gene3D" id="1.20.1250.20">
    <property type="entry name" value="MFS general substrate transporter like domains"/>
    <property type="match status" value="1"/>
</dbReference>
<evidence type="ECO:0000256" key="5">
    <source>
        <dbReference type="ARBA" id="ARBA00022856"/>
    </source>
</evidence>
<keyword evidence="3" id="KW-1003">Cell membrane</keyword>
<keyword evidence="6 8" id="KW-1133">Transmembrane helix</keyword>
<dbReference type="InterPro" id="IPR036259">
    <property type="entry name" value="MFS_trans_sf"/>
</dbReference>
<organism evidence="9">
    <name type="scientific">Roseihalotalea indica</name>
    <dbReference type="NCBI Taxonomy" id="2867963"/>
    <lineage>
        <taxon>Bacteria</taxon>
        <taxon>Pseudomonadati</taxon>
        <taxon>Bacteroidota</taxon>
        <taxon>Cytophagia</taxon>
        <taxon>Cytophagales</taxon>
        <taxon>Catalimonadaceae</taxon>
        <taxon>Roseihalotalea</taxon>
    </lineage>
</organism>
<feature type="transmembrane region" description="Helical" evidence="8">
    <location>
        <begin position="266"/>
        <end position="291"/>
    </location>
</feature>
<comment type="subcellular location">
    <subcellularLocation>
        <location evidence="1">Cell membrane</location>
        <topology evidence="1">Multi-pass membrane protein</topology>
    </subcellularLocation>
</comment>
<dbReference type="AlphaFoldDB" id="A0AA49JDV1"/>
<dbReference type="InterPro" id="IPR005279">
    <property type="entry name" value="Dipep/tripep_permease"/>
</dbReference>
<dbReference type="GO" id="GO:1904680">
    <property type="term" value="F:peptide transmembrane transporter activity"/>
    <property type="evidence" value="ECO:0007669"/>
    <property type="project" value="InterPro"/>
</dbReference>
<dbReference type="Pfam" id="PF00854">
    <property type="entry name" value="PTR2"/>
    <property type="match status" value="1"/>
</dbReference>
<keyword evidence="7 8" id="KW-0472">Membrane</keyword>
<dbReference type="SUPFAM" id="SSF103473">
    <property type="entry name" value="MFS general substrate transporter"/>
    <property type="match status" value="2"/>
</dbReference>
<feature type="transmembrane region" description="Helical" evidence="8">
    <location>
        <begin position="161"/>
        <end position="182"/>
    </location>
</feature>
<feature type="transmembrane region" description="Helical" evidence="8">
    <location>
        <begin position="239"/>
        <end position="260"/>
    </location>
</feature>
<evidence type="ECO:0000256" key="3">
    <source>
        <dbReference type="ARBA" id="ARBA00022475"/>
    </source>
</evidence>
<name>A0AA49JDV1_9BACT</name>
<evidence type="ECO:0000256" key="1">
    <source>
        <dbReference type="ARBA" id="ARBA00004651"/>
    </source>
</evidence>
<gene>
    <name evidence="9" type="ORF">K4G66_28915</name>
</gene>
<keyword evidence="5" id="KW-0571">Peptide transport</keyword>
<feature type="transmembrane region" description="Helical" evidence="8">
    <location>
        <begin position="100"/>
        <end position="117"/>
    </location>
</feature>
<proteinExistence type="predicted"/>
<dbReference type="GO" id="GO:0005886">
    <property type="term" value="C:plasma membrane"/>
    <property type="evidence" value="ECO:0007669"/>
    <property type="project" value="UniProtKB-SubCell"/>
</dbReference>
<dbReference type="GO" id="GO:0015833">
    <property type="term" value="P:peptide transport"/>
    <property type="evidence" value="ECO:0007669"/>
    <property type="project" value="UniProtKB-KW"/>
</dbReference>
<evidence type="ECO:0000256" key="6">
    <source>
        <dbReference type="ARBA" id="ARBA00022989"/>
    </source>
</evidence>
<sequence length="524" mass="57752">MSETSSSANYINTSEQETPPQMFGHPKGLFYLFFAELWERFSFYGMRALLTLYMVQQVFEALANRDTVSAIVYSSYGSLVYASPLIGGRIADQLLGYRKSIILGGIFMAIGHFVLAIENNIAFFLALAFIIVGNGFFKPNISTFVGALYPQGDTRKDSGFTIFHMGINIGAFLSPILCGWLGANYGWHYGFALAGFGMVAGVIVFHRGIKKGVFLDHGLPPDPLKLEQKRFGLNSEKQVWVMSLVAVPVIALLLSSYQFIAGGSSFLGNVTIVNVLFYGLSIFILGYIGWVMSRINLKARKQLAVAMFLTVFMTLFWGFHELSGNIITLFSERNVNLNVWLFDNAAATNALNPLFIILLAIPVSTMWVWLSKKKINPRTPYKFAMGLALLGVGYYILFLSQGSADAQGMVPFIFLVLMYLCLSLGELFTYPVGLSKITDLSPQTIVAFMMGVWFLSSAYAFQIVGFVGQKLAIDNLESGEAVPPAESLQIYTAGFESIAYVAFGGAVVVVLLSPLLNRWMADVH</sequence>
<feature type="transmembrane region" description="Helical" evidence="8">
    <location>
        <begin position="123"/>
        <end position="149"/>
    </location>
</feature>
<feature type="transmembrane region" description="Helical" evidence="8">
    <location>
        <begin position="412"/>
        <end position="433"/>
    </location>
</feature>
<evidence type="ECO:0000256" key="8">
    <source>
        <dbReference type="SAM" id="Phobius"/>
    </source>
</evidence>
<keyword evidence="5" id="KW-0653">Protein transport</keyword>
<dbReference type="EMBL" id="CP120682">
    <property type="protein sequence ID" value="WKN36386.1"/>
    <property type="molecule type" value="Genomic_DNA"/>
</dbReference>
<reference evidence="9" key="1">
    <citation type="journal article" date="2023" name="Comput. Struct. Biotechnol. J.">
        <title>Discovery of a novel marine Bacteroidetes with a rich repertoire of carbohydrate-active enzymes.</title>
        <authorList>
            <person name="Chen B."/>
            <person name="Liu G."/>
            <person name="Chen Q."/>
            <person name="Wang H."/>
            <person name="Liu L."/>
            <person name="Tang K."/>
        </authorList>
    </citation>
    <scope>NUCLEOTIDE SEQUENCE</scope>
    <source>
        <strain evidence="9">TK19036</strain>
    </source>
</reference>
<feature type="transmembrane region" description="Helical" evidence="8">
    <location>
        <begin position="303"/>
        <end position="330"/>
    </location>
</feature>
<feature type="transmembrane region" description="Helical" evidence="8">
    <location>
        <begin position="350"/>
        <end position="370"/>
    </location>
</feature>
<dbReference type="PANTHER" id="PTHR23517">
    <property type="entry name" value="RESISTANCE PROTEIN MDTM, PUTATIVE-RELATED-RELATED"/>
    <property type="match status" value="1"/>
</dbReference>
<dbReference type="NCBIfam" id="TIGR00924">
    <property type="entry name" value="yjdL_sub1_fam"/>
    <property type="match status" value="1"/>
</dbReference>
<dbReference type="InterPro" id="IPR050171">
    <property type="entry name" value="MFS_Transporters"/>
</dbReference>
<feature type="transmembrane region" description="Helical" evidence="8">
    <location>
        <begin position="488"/>
        <end position="512"/>
    </location>
</feature>
<evidence type="ECO:0000256" key="7">
    <source>
        <dbReference type="ARBA" id="ARBA00023136"/>
    </source>
</evidence>